<accession>A0AAX6H3D0</accession>
<comment type="caution">
    <text evidence="2">The sequence shown here is derived from an EMBL/GenBank/DDBJ whole genome shotgun (WGS) entry which is preliminary data.</text>
</comment>
<dbReference type="EMBL" id="JANAVB010013397">
    <property type="protein sequence ID" value="KAJ6835538.1"/>
    <property type="molecule type" value="Genomic_DNA"/>
</dbReference>
<dbReference type="EMBL" id="JANAVB010013397">
    <property type="protein sequence ID" value="KAJ6835539.1"/>
    <property type="molecule type" value="Genomic_DNA"/>
</dbReference>
<evidence type="ECO:0000313" key="2">
    <source>
        <dbReference type="EMBL" id="KAJ6835539.1"/>
    </source>
</evidence>
<evidence type="ECO:0000313" key="3">
    <source>
        <dbReference type="Proteomes" id="UP001140949"/>
    </source>
</evidence>
<protein>
    <submittedName>
        <fullName evidence="2">General transcription factor IIE subunit 1</fullName>
    </submittedName>
</protein>
<gene>
    <name evidence="1" type="ORF">M6B38_332400</name>
    <name evidence="2" type="ORF">M6B38_332405</name>
</gene>
<keyword evidence="3" id="KW-1185">Reference proteome</keyword>
<sequence>MRIIWVSGDNASQLVQYGDEKTVQYQVTTFTKEDMCIAGRNVQFQFHLSSGEGGGELMQVYHDILVGQDRLPSIGDIAAFVVSSSMQVLRWYHLEEV</sequence>
<proteinExistence type="predicted"/>
<organism evidence="2 3">
    <name type="scientific">Iris pallida</name>
    <name type="common">Sweet iris</name>
    <dbReference type="NCBI Taxonomy" id="29817"/>
    <lineage>
        <taxon>Eukaryota</taxon>
        <taxon>Viridiplantae</taxon>
        <taxon>Streptophyta</taxon>
        <taxon>Embryophyta</taxon>
        <taxon>Tracheophyta</taxon>
        <taxon>Spermatophyta</taxon>
        <taxon>Magnoliopsida</taxon>
        <taxon>Liliopsida</taxon>
        <taxon>Asparagales</taxon>
        <taxon>Iridaceae</taxon>
        <taxon>Iridoideae</taxon>
        <taxon>Irideae</taxon>
        <taxon>Iris</taxon>
    </lineage>
</organism>
<evidence type="ECO:0000313" key="1">
    <source>
        <dbReference type="EMBL" id="KAJ6835538.1"/>
    </source>
</evidence>
<name>A0AAX6H3D0_IRIPA</name>
<dbReference type="AlphaFoldDB" id="A0AAX6H3D0"/>
<reference evidence="2" key="2">
    <citation type="submission" date="2023-04" db="EMBL/GenBank/DDBJ databases">
        <authorList>
            <person name="Bruccoleri R.E."/>
            <person name="Oakeley E.J."/>
            <person name="Faust A.-M."/>
            <person name="Dessus-Babus S."/>
            <person name="Altorfer M."/>
            <person name="Burckhardt D."/>
            <person name="Oertli M."/>
            <person name="Naumann U."/>
            <person name="Petersen F."/>
            <person name="Wong J."/>
        </authorList>
    </citation>
    <scope>NUCLEOTIDE SEQUENCE</scope>
    <source>
        <strain evidence="2">GSM-AAB239-AS_SAM_17_03QT</strain>
        <tissue evidence="2">Leaf</tissue>
    </source>
</reference>
<dbReference type="Proteomes" id="UP001140949">
    <property type="component" value="Unassembled WGS sequence"/>
</dbReference>
<reference evidence="2" key="1">
    <citation type="journal article" date="2023" name="GigaByte">
        <title>Genome assembly of the bearded iris, Iris pallida Lam.</title>
        <authorList>
            <person name="Bruccoleri R.E."/>
            <person name="Oakeley E.J."/>
            <person name="Faust A.M.E."/>
            <person name="Altorfer M."/>
            <person name="Dessus-Babus S."/>
            <person name="Burckhardt D."/>
            <person name="Oertli M."/>
            <person name="Naumann U."/>
            <person name="Petersen F."/>
            <person name="Wong J."/>
        </authorList>
    </citation>
    <scope>NUCLEOTIDE SEQUENCE</scope>
    <source>
        <strain evidence="2">GSM-AAB239-AS_SAM_17_03QT</strain>
    </source>
</reference>